<evidence type="ECO:0000313" key="1">
    <source>
        <dbReference type="EMBL" id="MCX2699251.1"/>
    </source>
</evidence>
<dbReference type="Pfam" id="PF13262">
    <property type="entry name" value="DUF4054"/>
    <property type="match status" value="1"/>
</dbReference>
<keyword evidence="2" id="KW-1185">Reference proteome</keyword>
<sequence>MDAATFREHFPEFADVTKYPDAQVNYWLGFAVLMLRPQRWGEALSYGLELFAAHNLALWRQDMNAARKGGVPGLATGAQSAKAVDKVSASYDQSVGLVEGAGHWNLTLYGKQFIQMARMMGAGGIQL</sequence>
<comment type="caution">
    <text evidence="1">The sequence shown here is derived from an EMBL/GenBank/DDBJ whole genome shotgun (WGS) entry which is preliminary data.</text>
</comment>
<organism evidence="1 2">
    <name type="scientific">Ochrobactrum chromiisoli</name>
    <dbReference type="NCBI Taxonomy" id="2993941"/>
    <lineage>
        <taxon>Bacteria</taxon>
        <taxon>Pseudomonadati</taxon>
        <taxon>Pseudomonadota</taxon>
        <taxon>Alphaproteobacteria</taxon>
        <taxon>Hyphomicrobiales</taxon>
        <taxon>Brucellaceae</taxon>
        <taxon>Brucella/Ochrobactrum group</taxon>
        <taxon>Ochrobactrum</taxon>
    </lineage>
</organism>
<reference evidence="1 2" key="1">
    <citation type="submission" date="2022-11" db="EMBL/GenBank/DDBJ databases">
        <title>Brucella sp. YY2X, whole genome shotgun sequencing project.</title>
        <authorList>
            <person name="Yang Y."/>
        </authorList>
    </citation>
    <scope>NUCLEOTIDE SEQUENCE [LARGE SCALE GENOMIC DNA]</scope>
    <source>
        <strain evidence="1 2">YY2X</strain>
    </source>
</reference>
<protein>
    <submittedName>
        <fullName evidence="1">DUF4054 domain-containing protein</fullName>
    </submittedName>
</protein>
<dbReference type="RefSeq" id="WP_265986974.1">
    <property type="nucleotide sequence ID" value="NZ_JAPHAV010000023.1"/>
</dbReference>
<dbReference type="Proteomes" id="UP001301216">
    <property type="component" value="Unassembled WGS sequence"/>
</dbReference>
<proteinExistence type="predicted"/>
<dbReference type="EMBL" id="JAPHAV010000023">
    <property type="protein sequence ID" value="MCX2699251.1"/>
    <property type="molecule type" value="Genomic_DNA"/>
</dbReference>
<name>A0ABT3QUE5_9HYPH</name>
<dbReference type="InterPro" id="IPR025127">
    <property type="entry name" value="DUF4054"/>
</dbReference>
<evidence type="ECO:0000313" key="2">
    <source>
        <dbReference type="Proteomes" id="UP001301216"/>
    </source>
</evidence>
<gene>
    <name evidence="1" type="ORF">OPR82_21335</name>
</gene>
<accession>A0ABT3QUE5</accession>